<evidence type="ECO:0000313" key="3">
    <source>
        <dbReference type="Proteomes" id="UP000195667"/>
    </source>
</evidence>
<dbReference type="Proteomes" id="UP000195667">
    <property type="component" value="Unassembled WGS sequence"/>
</dbReference>
<dbReference type="Pfam" id="PF05685">
    <property type="entry name" value="Uma2"/>
    <property type="match status" value="1"/>
</dbReference>
<keyword evidence="3" id="KW-1185">Reference proteome</keyword>
<dbReference type="EMBL" id="FUKI01000126">
    <property type="protein sequence ID" value="SJM94141.1"/>
    <property type="molecule type" value="Genomic_DNA"/>
</dbReference>
<organism evidence="2 3">
    <name type="scientific">Crenothrix polyspora</name>
    <dbReference type="NCBI Taxonomy" id="360316"/>
    <lineage>
        <taxon>Bacteria</taxon>
        <taxon>Pseudomonadati</taxon>
        <taxon>Pseudomonadota</taxon>
        <taxon>Gammaproteobacteria</taxon>
        <taxon>Methylococcales</taxon>
        <taxon>Crenotrichaceae</taxon>
        <taxon>Crenothrix</taxon>
    </lineage>
</organism>
<feature type="domain" description="Putative restriction endonuclease" evidence="1">
    <location>
        <begin position="6"/>
        <end position="80"/>
    </location>
</feature>
<name>A0A1R4HDN3_9GAMM</name>
<dbReference type="SUPFAM" id="SSF52980">
    <property type="entry name" value="Restriction endonuclease-like"/>
    <property type="match status" value="1"/>
</dbReference>
<evidence type="ECO:0000313" key="2">
    <source>
        <dbReference type="EMBL" id="SJM94141.1"/>
    </source>
</evidence>
<gene>
    <name evidence="2" type="ORF">CRENPOLYSF1_50145</name>
</gene>
<protein>
    <recommendedName>
        <fullName evidence="1">Putative restriction endonuclease domain-containing protein</fullName>
    </recommendedName>
</protein>
<accession>A0A1R4HDN3</accession>
<dbReference type="InterPro" id="IPR012296">
    <property type="entry name" value="Nuclease_put_TT1808"/>
</dbReference>
<reference evidence="3" key="1">
    <citation type="submission" date="2017-02" db="EMBL/GenBank/DDBJ databases">
        <authorList>
            <person name="Daims H."/>
        </authorList>
    </citation>
    <scope>NUCLEOTIDE SEQUENCE [LARGE SCALE GENOMIC DNA]</scope>
</reference>
<evidence type="ECO:0000259" key="1">
    <source>
        <dbReference type="Pfam" id="PF05685"/>
    </source>
</evidence>
<dbReference type="Gene3D" id="3.90.1570.10">
    <property type="entry name" value="tt1808, chain A"/>
    <property type="match status" value="1"/>
</dbReference>
<dbReference type="InterPro" id="IPR011335">
    <property type="entry name" value="Restrct_endonuc-II-like"/>
</dbReference>
<sequence length="100" mass="11216">MQFPTGLKRPDISIFCREPSEEEQDSALTMIPEAVIEVVSKGYEAKDLEIGSPFYLSQGVKDVVVFDPLTFMVLHVRKDRTTRQVSPVVIDLECGCQVLV</sequence>
<dbReference type="AlphaFoldDB" id="A0A1R4HDN3"/>
<dbReference type="InterPro" id="IPR008538">
    <property type="entry name" value="Uma2"/>
</dbReference>
<proteinExistence type="predicted"/>
<dbReference type="CDD" id="cd06260">
    <property type="entry name" value="DUF820-like"/>
    <property type="match status" value="1"/>
</dbReference>